<dbReference type="RefSeq" id="WP_041100005.1">
    <property type="nucleotide sequence ID" value="NZ_AP012547.1"/>
</dbReference>
<gene>
    <name evidence="14" type="ORF">SUTH_02752</name>
</gene>
<dbReference type="Pfam" id="PF01288">
    <property type="entry name" value="HPPK"/>
    <property type="match status" value="1"/>
</dbReference>
<keyword evidence="6" id="KW-0547">Nucleotide-binding</keyword>
<evidence type="ECO:0000256" key="11">
    <source>
        <dbReference type="ARBA" id="ARBA00029766"/>
    </source>
</evidence>
<comment type="similarity">
    <text evidence="2">Belongs to the HPPK family.</text>
</comment>
<dbReference type="SUPFAM" id="SSF55083">
    <property type="entry name" value="6-hydroxymethyl-7,8-dihydropterin pyrophosphokinase, HPPK"/>
    <property type="match status" value="1"/>
</dbReference>
<dbReference type="GO" id="GO:0005524">
    <property type="term" value="F:ATP binding"/>
    <property type="evidence" value="ECO:0007669"/>
    <property type="project" value="UniProtKB-KW"/>
</dbReference>
<evidence type="ECO:0000256" key="3">
    <source>
        <dbReference type="ARBA" id="ARBA00013253"/>
    </source>
</evidence>
<dbReference type="NCBIfam" id="TIGR01498">
    <property type="entry name" value="folK"/>
    <property type="match status" value="1"/>
</dbReference>
<dbReference type="EMBL" id="AP012547">
    <property type="protein sequence ID" value="BAO30531.1"/>
    <property type="molecule type" value="Genomic_DNA"/>
</dbReference>
<dbReference type="STRING" id="1223802.SUTH_02752"/>
<dbReference type="UniPathway" id="UPA00077">
    <property type="reaction ID" value="UER00155"/>
</dbReference>
<dbReference type="Proteomes" id="UP000031637">
    <property type="component" value="Chromosome"/>
</dbReference>
<evidence type="ECO:0000259" key="13">
    <source>
        <dbReference type="PROSITE" id="PS00794"/>
    </source>
</evidence>
<evidence type="ECO:0000256" key="4">
    <source>
        <dbReference type="ARBA" id="ARBA00016218"/>
    </source>
</evidence>
<dbReference type="CDD" id="cd00483">
    <property type="entry name" value="HPPK"/>
    <property type="match status" value="1"/>
</dbReference>
<evidence type="ECO:0000256" key="1">
    <source>
        <dbReference type="ARBA" id="ARBA00005051"/>
    </source>
</evidence>
<keyword evidence="8" id="KW-0067">ATP-binding</keyword>
<dbReference type="PROSITE" id="PS00794">
    <property type="entry name" value="HPPK"/>
    <property type="match status" value="1"/>
</dbReference>
<name>W0SIT6_9PROT</name>
<accession>W0SIT6</accession>
<sequence length="164" mass="17693">MGQRCFIALGANLGDPAATVKAAILALRKMPQTEFIAASSLYRTAPVGLKHQPDFINAVVELVAVSPAPTLMQSLFAIEADFGRQRSVKNAPRTLDLDLLLYGNLLSDDPQLTLPHPRLHERAFVLAPLAEIAPLLRIPGHGNVGDLLLRCADQQIEKMLSPAA</sequence>
<evidence type="ECO:0000256" key="7">
    <source>
        <dbReference type="ARBA" id="ARBA00022777"/>
    </source>
</evidence>
<dbReference type="GO" id="GO:0046656">
    <property type="term" value="P:folic acid biosynthetic process"/>
    <property type="evidence" value="ECO:0007669"/>
    <property type="project" value="UniProtKB-KW"/>
</dbReference>
<evidence type="ECO:0000256" key="10">
    <source>
        <dbReference type="ARBA" id="ARBA00029409"/>
    </source>
</evidence>
<feature type="domain" description="7,8-dihydro-6-hydroxymethylpterin-pyrophosphokinase" evidence="13">
    <location>
        <begin position="89"/>
        <end position="100"/>
    </location>
</feature>
<dbReference type="GO" id="GO:0046654">
    <property type="term" value="P:tetrahydrofolate biosynthetic process"/>
    <property type="evidence" value="ECO:0007669"/>
    <property type="project" value="UniProtKB-UniPathway"/>
</dbReference>
<keyword evidence="9" id="KW-0289">Folate biosynthesis</keyword>
<dbReference type="GO" id="GO:0003848">
    <property type="term" value="F:2-amino-4-hydroxy-6-hydroxymethyldihydropteridine diphosphokinase activity"/>
    <property type="evidence" value="ECO:0007669"/>
    <property type="project" value="UniProtKB-EC"/>
</dbReference>
<keyword evidence="15" id="KW-1185">Reference proteome</keyword>
<dbReference type="OrthoDB" id="9808041at2"/>
<dbReference type="KEGG" id="shd:SUTH_02752"/>
<protein>
    <recommendedName>
        <fullName evidence="4">2-amino-4-hydroxy-6-hydroxymethyldihydropteridine pyrophosphokinase</fullName>
        <ecNumber evidence="3">2.7.6.3</ecNumber>
    </recommendedName>
    <alternativeName>
        <fullName evidence="11">6-hydroxymethyl-7,8-dihydropterin pyrophosphokinase</fullName>
    </alternativeName>
    <alternativeName>
        <fullName evidence="12">7,8-dihydro-6-hydroxymethylpterin-pyrophosphokinase</fullName>
    </alternativeName>
</protein>
<dbReference type="GO" id="GO:0016301">
    <property type="term" value="F:kinase activity"/>
    <property type="evidence" value="ECO:0007669"/>
    <property type="project" value="UniProtKB-KW"/>
</dbReference>
<reference evidence="14 15" key="1">
    <citation type="journal article" date="2014" name="Syst. Appl. Microbiol.">
        <title>Complete genomes of freshwater sulfur oxidizers Sulfuricella denitrificans skB26 and Sulfuritalea hydrogenivorans sk43H: genetic insights into the sulfur oxidation pathway of betaproteobacteria.</title>
        <authorList>
            <person name="Watanabe T."/>
            <person name="Kojima H."/>
            <person name="Fukui M."/>
        </authorList>
    </citation>
    <scope>NUCLEOTIDE SEQUENCE [LARGE SCALE GENOMIC DNA]</scope>
    <source>
        <strain evidence="14">DSM22779</strain>
    </source>
</reference>
<evidence type="ECO:0000313" key="14">
    <source>
        <dbReference type="EMBL" id="BAO30531.1"/>
    </source>
</evidence>
<dbReference type="HOGENOM" id="CLU_097916_2_3_4"/>
<dbReference type="Gene3D" id="3.30.70.560">
    <property type="entry name" value="7,8-Dihydro-6-hydroxymethylpterin-pyrophosphokinase HPPK"/>
    <property type="match status" value="1"/>
</dbReference>
<comment type="function">
    <text evidence="10">Catalyzes the transfer of pyrophosphate from adenosine triphosphate (ATP) to 6-hydroxymethyl-7,8-dihydropterin, an enzymatic step in folate biosynthesis pathway.</text>
</comment>
<dbReference type="AlphaFoldDB" id="W0SIT6"/>
<keyword evidence="5" id="KW-0808">Transferase</keyword>
<proteinExistence type="inferred from homology"/>
<dbReference type="InterPro" id="IPR000550">
    <property type="entry name" value="Hppk"/>
</dbReference>
<evidence type="ECO:0000256" key="2">
    <source>
        <dbReference type="ARBA" id="ARBA00005810"/>
    </source>
</evidence>
<evidence type="ECO:0000256" key="6">
    <source>
        <dbReference type="ARBA" id="ARBA00022741"/>
    </source>
</evidence>
<keyword evidence="7 14" id="KW-0418">Kinase</keyword>
<evidence type="ECO:0000313" key="15">
    <source>
        <dbReference type="Proteomes" id="UP000031637"/>
    </source>
</evidence>
<evidence type="ECO:0000256" key="12">
    <source>
        <dbReference type="ARBA" id="ARBA00033413"/>
    </source>
</evidence>
<dbReference type="EC" id="2.7.6.3" evidence="3"/>
<comment type="pathway">
    <text evidence="1">Cofactor biosynthesis; tetrahydrofolate biosynthesis; 2-amino-4-hydroxy-6-hydroxymethyl-7,8-dihydropteridine diphosphate from 7,8-dihydroneopterin triphosphate: step 4/4.</text>
</comment>
<evidence type="ECO:0000256" key="5">
    <source>
        <dbReference type="ARBA" id="ARBA00022679"/>
    </source>
</evidence>
<organism evidence="14 15">
    <name type="scientific">Sulfuritalea hydrogenivorans sk43H</name>
    <dbReference type="NCBI Taxonomy" id="1223802"/>
    <lineage>
        <taxon>Bacteria</taxon>
        <taxon>Pseudomonadati</taxon>
        <taxon>Pseudomonadota</taxon>
        <taxon>Betaproteobacteria</taxon>
        <taxon>Nitrosomonadales</taxon>
        <taxon>Sterolibacteriaceae</taxon>
        <taxon>Sulfuritalea</taxon>
    </lineage>
</organism>
<dbReference type="PANTHER" id="PTHR43071:SF1">
    <property type="entry name" value="2-AMINO-4-HYDROXY-6-HYDROXYMETHYLDIHYDROPTERIDINE PYROPHOSPHOKINASE"/>
    <property type="match status" value="1"/>
</dbReference>
<evidence type="ECO:0000256" key="8">
    <source>
        <dbReference type="ARBA" id="ARBA00022840"/>
    </source>
</evidence>
<evidence type="ECO:0000256" key="9">
    <source>
        <dbReference type="ARBA" id="ARBA00022909"/>
    </source>
</evidence>
<dbReference type="PANTHER" id="PTHR43071">
    <property type="entry name" value="2-AMINO-4-HYDROXY-6-HYDROXYMETHYLDIHYDROPTERIDINE PYROPHOSPHOKINASE"/>
    <property type="match status" value="1"/>
</dbReference>
<dbReference type="InterPro" id="IPR035907">
    <property type="entry name" value="Hppk_sf"/>
</dbReference>